<dbReference type="EMBL" id="NKCI01000058">
    <property type="protein sequence ID" value="RSL60493.1"/>
    <property type="molecule type" value="Genomic_DNA"/>
</dbReference>
<dbReference type="Proteomes" id="UP000288168">
    <property type="component" value="Unassembled WGS sequence"/>
</dbReference>
<evidence type="ECO:0000256" key="1">
    <source>
        <dbReference type="SAM" id="MobiDB-lite"/>
    </source>
</evidence>
<organism evidence="2 3">
    <name type="scientific">Fusarium duplospermum</name>
    <dbReference type="NCBI Taxonomy" id="1325734"/>
    <lineage>
        <taxon>Eukaryota</taxon>
        <taxon>Fungi</taxon>
        <taxon>Dikarya</taxon>
        <taxon>Ascomycota</taxon>
        <taxon>Pezizomycotina</taxon>
        <taxon>Sordariomycetes</taxon>
        <taxon>Hypocreomycetidae</taxon>
        <taxon>Hypocreales</taxon>
        <taxon>Nectriaceae</taxon>
        <taxon>Fusarium</taxon>
        <taxon>Fusarium solani species complex</taxon>
    </lineage>
</organism>
<protein>
    <submittedName>
        <fullName evidence="2">Uncharacterized protein</fullName>
    </submittedName>
</protein>
<evidence type="ECO:0000313" key="3">
    <source>
        <dbReference type="Proteomes" id="UP000288168"/>
    </source>
</evidence>
<dbReference type="OrthoDB" id="3660917at2759"/>
<feature type="compositionally biased region" description="Basic and acidic residues" evidence="1">
    <location>
        <begin position="171"/>
        <end position="186"/>
    </location>
</feature>
<feature type="compositionally biased region" description="Polar residues" evidence="1">
    <location>
        <begin position="1"/>
        <end position="10"/>
    </location>
</feature>
<sequence>MQSETISAENSIEAGCTSEQSPDQGIKKPSPSNQNLYSFDTMKDQLELSELLRNFKHDLTLHGVVSLGTDGIFRSLTADREVVDATPFSPRQIKALLDRMPFNPENETKFRGVDGRGVPQEQWFHPDKGLVPPPLSLTEEQRRLGEANKEKNRKMLEERANRPRCPLQIVSDHDLGLRVTPDKQEN</sequence>
<proteinExistence type="predicted"/>
<reference evidence="2 3" key="1">
    <citation type="submission" date="2017-06" db="EMBL/GenBank/DDBJ databases">
        <title>Comparative genomic analysis of Ambrosia Fusariam Clade fungi.</title>
        <authorList>
            <person name="Stajich J.E."/>
            <person name="Carrillo J."/>
            <person name="Kijimoto T."/>
            <person name="Eskalen A."/>
            <person name="O'Donnell K."/>
            <person name="Kasson M."/>
        </authorList>
    </citation>
    <scope>NUCLEOTIDE SEQUENCE [LARGE SCALE GENOMIC DNA]</scope>
    <source>
        <strain evidence="2 3">NRRL62584</strain>
    </source>
</reference>
<feature type="region of interest" description="Disordered" evidence="1">
    <location>
        <begin position="146"/>
        <end position="186"/>
    </location>
</feature>
<keyword evidence="3" id="KW-1185">Reference proteome</keyword>
<name>A0A428Q5C2_9HYPO</name>
<gene>
    <name evidence="2" type="ORF">CEP54_006732</name>
</gene>
<feature type="region of interest" description="Disordered" evidence="1">
    <location>
        <begin position="1"/>
        <end position="38"/>
    </location>
</feature>
<dbReference type="AlphaFoldDB" id="A0A428Q5C2"/>
<accession>A0A428Q5C2</accession>
<dbReference type="STRING" id="1325734.A0A428Q5C2"/>
<evidence type="ECO:0000313" key="2">
    <source>
        <dbReference type="EMBL" id="RSL60493.1"/>
    </source>
</evidence>
<comment type="caution">
    <text evidence="2">The sequence shown here is derived from an EMBL/GenBank/DDBJ whole genome shotgun (WGS) entry which is preliminary data.</text>
</comment>
<feature type="compositionally biased region" description="Basic and acidic residues" evidence="1">
    <location>
        <begin position="146"/>
        <end position="161"/>
    </location>
</feature>